<dbReference type="AlphaFoldDB" id="A0ABD0R9T3"/>
<organism evidence="1 2">
    <name type="scientific">Cirrhinus mrigala</name>
    <name type="common">Mrigala</name>
    <dbReference type="NCBI Taxonomy" id="683832"/>
    <lineage>
        <taxon>Eukaryota</taxon>
        <taxon>Metazoa</taxon>
        <taxon>Chordata</taxon>
        <taxon>Craniata</taxon>
        <taxon>Vertebrata</taxon>
        <taxon>Euteleostomi</taxon>
        <taxon>Actinopterygii</taxon>
        <taxon>Neopterygii</taxon>
        <taxon>Teleostei</taxon>
        <taxon>Ostariophysi</taxon>
        <taxon>Cypriniformes</taxon>
        <taxon>Cyprinidae</taxon>
        <taxon>Labeoninae</taxon>
        <taxon>Labeonini</taxon>
        <taxon>Cirrhinus</taxon>
    </lineage>
</organism>
<gene>
    <name evidence="1" type="ORF">M9458_008776</name>
</gene>
<feature type="non-terminal residue" evidence="1">
    <location>
        <position position="1"/>
    </location>
</feature>
<protein>
    <submittedName>
        <fullName evidence="1">Uncharacterized protein</fullName>
    </submittedName>
</protein>
<name>A0ABD0R9T3_CIRMR</name>
<dbReference type="Proteomes" id="UP001529510">
    <property type="component" value="Unassembled WGS sequence"/>
</dbReference>
<evidence type="ECO:0000313" key="2">
    <source>
        <dbReference type="Proteomes" id="UP001529510"/>
    </source>
</evidence>
<keyword evidence="2" id="KW-1185">Reference proteome</keyword>
<evidence type="ECO:0000313" key="1">
    <source>
        <dbReference type="EMBL" id="KAL0195204.1"/>
    </source>
</evidence>
<dbReference type="EMBL" id="JAMKFB020000004">
    <property type="protein sequence ID" value="KAL0195204.1"/>
    <property type="molecule type" value="Genomic_DNA"/>
</dbReference>
<feature type="non-terminal residue" evidence="1">
    <location>
        <position position="55"/>
    </location>
</feature>
<reference evidence="1 2" key="1">
    <citation type="submission" date="2024-05" db="EMBL/GenBank/DDBJ databases">
        <title>Genome sequencing and assembly of Indian major carp, Cirrhinus mrigala (Hamilton, 1822).</title>
        <authorList>
            <person name="Mohindra V."/>
            <person name="Chowdhury L.M."/>
            <person name="Lal K."/>
            <person name="Jena J.K."/>
        </authorList>
    </citation>
    <scope>NUCLEOTIDE SEQUENCE [LARGE SCALE GENOMIC DNA]</scope>
    <source>
        <strain evidence="1">CM1030</strain>
        <tissue evidence="1">Blood</tissue>
    </source>
</reference>
<comment type="caution">
    <text evidence="1">The sequence shown here is derived from an EMBL/GenBank/DDBJ whole genome shotgun (WGS) entry which is preliminary data.</text>
</comment>
<accession>A0ABD0R9T3</accession>
<proteinExistence type="predicted"/>
<sequence length="55" mass="6166">RAHGIFRVESKDAYKFLEINPSSLSEKDRQKEYSAVTEKLKNIKVKGLCGAAITP</sequence>